<dbReference type="Proteomes" id="UP000028701">
    <property type="component" value="Unassembled WGS sequence"/>
</dbReference>
<reference evidence="2 3" key="1">
    <citation type="submission" date="2014-08" db="EMBL/GenBank/DDBJ databases">
        <title>Whole genome shotgun sequence of Rhizobium rubi NBRC 13261.</title>
        <authorList>
            <person name="Katano-Makiyama Y."/>
            <person name="Hosoyama A."/>
            <person name="Hashimoto M."/>
            <person name="Hosoyama Y."/>
            <person name="Noguchi M."/>
            <person name="Tsuchikane K."/>
            <person name="Uohara A."/>
            <person name="Ohji S."/>
            <person name="Ichikawa N."/>
            <person name="Kimura A."/>
            <person name="Yamazoe A."/>
            <person name="Fujita N."/>
        </authorList>
    </citation>
    <scope>NUCLEOTIDE SEQUENCE [LARGE SCALE GENOMIC DNA]</scope>
    <source>
        <strain evidence="2 3">NBRC 13261</strain>
    </source>
</reference>
<dbReference type="Pfam" id="PF04014">
    <property type="entry name" value="MazE_antitoxin"/>
    <property type="match status" value="1"/>
</dbReference>
<evidence type="ECO:0000259" key="1">
    <source>
        <dbReference type="Pfam" id="PF04014"/>
    </source>
</evidence>
<feature type="domain" description="SpoVT-AbrB" evidence="1">
    <location>
        <begin position="7"/>
        <end position="49"/>
    </location>
</feature>
<dbReference type="AlphaFoldDB" id="A0A081CY97"/>
<accession>A0A081CY97</accession>
<sequence length="88" mass="9372">MTVTTKIRRQGGAAVMTIPPALLKLMGTEIGSEMTLEIDNGNLVASPVTTQKKRYSLAELLEGADEMAELNVEASAWDAAPRVGKEAL</sequence>
<dbReference type="Gene3D" id="2.10.260.10">
    <property type="match status" value="1"/>
</dbReference>
<gene>
    <name evidence="2" type="ORF">RRU01S_19_00480</name>
</gene>
<protein>
    <submittedName>
        <fullName evidence="2">Putative toxin-antitoxin system antitoxin component</fullName>
    </submittedName>
</protein>
<evidence type="ECO:0000313" key="2">
    <source>
        <dbReference type="EMBL" id="GAK71643.1"/>
    </source>
</evidence>
<dbReference type="SUPFAM" id="SSF89447">
    <property type="entry name" value="AbrB/MazE/MraZ-like"/>
    <property type="match status" value="1"/>
</dbReference>
<dbReference type="EMBL" id="BBJU01000019">
    <property type="protein sequence ID" value="GAK71643.1"/>
    <property type="molecule type" value="Genomic_DNA"/>
</dbReference>
<proteinExistence type="predicted"/>
<dbReference type="InterPro" id="IPR007159">
    <property type="entry name" value="SpoVT-AbrB_dom"/>
</dbReference>
<dbReference type="InterPro" id="IPR037914">
    <property type="entry name" value="SpoVT-AbrB_sf"/>
</dbReference>
<organism evidence="2 3">
    <name type="scientific">Agrobacterium rubi TR3 = NBRC 13261</name>
    <dbReference type="NCBI Taxonomy" id="1368415"/>
    <lineage>
        <taxon>Bacteria</taxon>
        <taxon>Pseudomonadati</taxon>
        <taxon>Pseudomonadota</taxon>
        <taxon>Alphaproteobacteria</taxon>
        <taxon>Hyphomicrobiales</taxon>
        <taxon>Rhizobiaceae</taxon>
        <taxon>Rhizobium/Agrobacterium group</taxon>
        <taxon>Agrobacterium</taxon>
    </lineage>
</organism>
<dbReference type="eggNOG" id="COG2336">
    <property type="taxonomic scope" value="Bacteria"/>
</dbReference>
<name>A0A081CY97_9HYPH</name>
<evidence type="ECO:0000313" key="3">
    <source>
        <dbReference type="Proteomes" id="UP000028701"/>
    </source>
</evidence>
<dbReference type="OrthoDB" id="8371244at2"/>
<dbReference type="GO" id="GO:0003677">
    <property type="term" value="F:DNA binding"/>
    <property type="evidence" value="ECO:0007669"/>
    <property type="project" value="InterPro"/>
</dbReference>
<dbReference type="RefSeq" id="WP_045231190.1">
    <property type="nucleotide sequence ID" value="NZ_BBJU01000019.1"/>
</dbReference>
<comment type="caution">
    <text evidence="2">The sequence shown here is derived from an EMBL/GenBank/DDBJ whole genome shotgun (WGS) entry which is preliminary data.</text>
</comment>